<feature type="transmembrane region" description="Helical" evidence="1">
    <location>
        <begin position="50"/>
        <end position="69"/>
    </location>
</feature>
<dbReference type="EMBL" id="AKIJ01000002">
    <property type="protein sequence ID" value="KFG26517.1"/>
    <property type="molecule type" value="Genomic_DNA"/>
</dbReference>
<accession>A0A086J2Z9</accession>
<name>A0A086J2Z9_NEMA1</name>
<keyword evidence="1" id="KW-1133">Transmembrane helix</keyword>
<proteinExistence type="predicted"/>
<dbReference type="RefSeq" id="XP_052905072.1">
    <property type="nucleotide sequence ID" value="XM_053048312.1"/>
</dbReference>
<reference evidence="2 3" key="1">
    <citation type="journal article" date="2014" name="Genome Announc.">
        <title>Genome Sequence of the Microsporidian Species Nematocida sp1 Strain ERTm6 (ATCC PRA-372).</title>
        <authorList>
            <person name="Bakowski M.A."/>
            <person name="Priest M."/>
            <person name="Young S."/>
            <person name="Cuomo C.A."/>
            <person name="Troemel E.R."/>
        </authorList>
    </citation>
    <scope>NUCLEOTIDE SEQUENCE [LARGE SCALE GENOMIC DNA]</scope>
    <source>
        <strain evidence="2 3">ERTm6</strain>
    </source>
</reference>
<gene>
    <name evidence="2" type="ORF">NESG_00665</name>
</gene>
<dbReference type="GeneID" id="77675638"/>
<organism evidence="2 3">
    <name type="scientific">Nematocida ausubeli (strain ATCC PRA-371 / ERTm2)</name>
    <name type="common">Nematode killer fungus</name>
    <dbReference type="NCBI Taxonomy" id="1913371"/>
    <lineage>
        <taxon>Eukaryota</taxon>
        <taxon>Fungi</taxon>
        <taxon>Fungi incertae sedis</taxon>
        <taxon>Microsporidia</taxon>
        <taxon>Nematocida</taxon>
    </lineage>
</organism>
<protein>
    <submittedName>
        <fullName evidence="2">Uncharacterized protein</fullName>
    </submittedName>
</protein>
<keyword evidence="1" id="KW-0472">Membrane</keyword>
<dbReference type="AlphaFoldDB" id="A0A086J2Z9"/>
<comment type="caution">
    <text evidence="2">The sequence shown here is derived from an EMBL/GenBank/DDBJ whole genome shotgun (WGS) entry which is preliminary data.</text>
</comment>
<keyword evidence="1" id="KW-0812">Transmembrane</keyword>
<evidence type="ECO:0000313" key="3">
    <source>
        <dbReference type="Proteomes" id="UP000054524"/>
    </source>
</evidence>
<evidence type="ECO:0000313" key="2">
    <source>
        <dbReference type="EMBL" id="KFG26517.1"/>
    </source>
</evidence>
<sequence>MFLPCVCLLLSVLLSYIGIVLHGIYSLARIQIDARDRLVTEKESHDESERIVRQVLMYTTVIIIFIVSIKHSKSFLHMDPLNYVCIYLLLNNRTHEYTPSILQTIQSNLFETTVIYVICRKKGLSTGMDLLLDLFISRYNVLEQARSNGCSQEILTHKFNRSIFIHTVSYLVKRTCMHLLLNWDSAIFLRSIFMVEHRNMNESEYFYVLVLFLQELHFKRVLAFVMCK</sequence>
<dbReference type="HOGENOM" id="CLU_1215075_0_0_1"/>
<dbReference type="Proteomes" id="UP000054524">
    <property type="component" value="Unassembled WGS sequence"/>
</dbReference>
<evidence type="ECO:0000256" key="1">
    <source>
        <dbReference type="SAM" id="Phobius"/>
    </source>
</evidence>
<keyword evidence="3" id="KW-1185">Reference proteome</keyword>